<reference evidence="2 3" key="1">
    <citation type="journal article" date="2020" name="ISME J.">
        <title>Comparative genomics reveals insights into cyanobacterial evolution and habitat adaptation.</title>
        <authorList>
            <person name="Chen M.Y."/>
            <person name="Teng W.K."/>
            <person name="Zhao L."/>
            <person name="Hu C.X."/>
            <person name="Zhou Y.K."/>
            <person name="Han B.P."/>
            <person name="Song L.R."/>
            <person name="Shu W.S."/>
        </authorList>
    </citation>
    <scope>NUCLEOTIDE SEQUENCE [LARGE SCALE GENOMIC DNA]</scope>
    <source>
        <strain evidence="2 3">FACHB-391</strain>
    </source>
</reference>
<feature type="region of interest" description="Disordered" evidence="1">
    <location>
        <begin position="1"/>
        <end position="35"/>
    </location>
</feature>
<organism evidence="2 3">
    <name type="scientific">Nostoc linckia FACHB-391</name>
    <dbReference type="NCBI Taxonomy" id="2692906"/>
    <lineage>
        <taxon>Bacteria</taxon>
        <taxon>Bacillati</taxon>
        <taxon>Cyanobacteriota</taxon>
        <taxon>Cyanophyceae</taxon>
        <taxon>Nostocales</taxon>
        <taxon>Nostocaceae</taxon>
        <taxon>Nostoc</taxon>
    </lineage>
</organism>
<dbReference type="RefSeq" id="WP_010994163.1">
    <property type="nucleotide sequence ID" value="NZ_JACJTE010000099.1"/>
</dbReference>
<protein>
    <submittedName>
        <fullName evidence="2">Uncharacterized protein</fullName>
    </submittedName>
</protein>
<dbReference type="EMBL" id="JACJTE010000099">
    <property type="protein sequence ID" value="MBD2565626.1"/>
    <property type="molecule type" value="Genomic_DNA"/>
</dbReference>
<evidence type="ECO:0000313" key="3">
    <source>
        <dbReference type="Proteomes" id="UP000604661"/>
    </source>
</evidence>
<evidence type="ECO:0000313" key="2">
    <source>
        <dbReference type="EMBL" id="MBD2565626.1"/>
    </source>
</evidence>
<feature type="compositionally biased region" description="Polar residues" evidence="1">
    <location>
        <begin position="1"/>
        <end position="14"/>
    </location>
</feature>
<sequence>MTNNPGGISQNVSGGNVYGGMQAAQGDKNQQTMETNVVASGEKQLTQEDVIRMLAQIEQLVGANPELPEAVKEKSLKYLGAAKEEAQVPEPDKQLASGNLKRMAETLKTTSETVASTKNLWENVKPILLELPGWLGVAKSFFGF</sequence>
<accession>A0ABR8F7M3</accession>
<evidence type="ECO:0000256" key="1">
    <source>
        <dbReference type="SAM" id="MobiDB-lite"/>
    </source>
</evidence>
<dbReference type="Proteomes" id="UP000604661">
    <property type="component" value="Unassembled WGS sequence"/>
</dbReference>
<comment type="caution">
    <text evidence="2">The sequence shown here is derived from an EMBL/GenBank/DDBJ whole genome shotgun (WGS) entry which is preliminary data.</text>
</comment>
<gene>
    <name evidence="2" type="ORF">H6G95_34705</name>
</gene>
<name>A0ABR8F7M3_NOSLI</name>
<keyword evidence="3" id="KW-1185">Reference proteome</keyword>
<proteinExistence type="predicted"/>